<dbReference type="PIRSF" id="PIRSF001563">
    <property type="entry name" value="Folylpolyglu_synth"/>
    <property type="match status" value="1"/>
</dbReference>
<dbReference type="EMBL" id="CP001798">
    <property type="protein sequence ID" value="ADE15080.1"/>
    <property type="molecule type" value="Genomic_DNA"/>
</dbReference>
<comment type="similarity">
    <text evidence="5 23">Belongs to the folylpolyglutamate synthase family.</text>
</comment>
<dbReference type="NCBIfam" id="TIGR01499">
    <property type="entry name" value="folC"/>
    <property type="match status" value="1"/>
</dbReference>
<protein>
    <recommendedName>
        <fullName evidence="9">Dihydrofolate synthase/folylpolyglutamate synthase</fullName>
        <ecNumber evidence="7">6.3.2.12</ecNumber>
        <ecNumber evidence="8">6.3.2.17</ecNumber>
    </recommendedName>
    <alternativeName>
        <fullName evidence="18">Folylpoly-gamma-glutamate synthetase-dihydrofolate synthetase</fullName>
    </alternativeName>
    <alternativeName>
        <fullName evidence="16">Folylpolyglutamate synthetase</fullName>
    </alternativeName>
    <alternativeName>
        <fullName evidence="17">Tetrahydrofolylpolyglutamate synthase</fullName>
    </alternativeName>
</protein>
<comment type="cofactor">
    <cofactor evidence="1">
        <name>Mg(2+)</name>
        <dbReference type="ChEBI" id="CHEBI:18420"/>
    </cofactor>
</comment>
<evidence type="ECO:0000256" key="11">
    <source>
        <dbReference type="ARBA" id="ARBA00022723"/>
    </source>
</evidence>
<keyword evidence="12 23" id="KW-0547">Nucleotide-binding</keyword>
<dbReference type="RefSeq" id="WP_013032946.1">
    <property type="nucleotide sequence ID" value="NC_013960.1"/>
</dbReference>
<evidence type="ECO:0000313" key="27">
    <source>
        <dbReference type="Proteomes" id="UP000001844"/>
    </source>
</evidence>
<comment type="pathway">
    <text evidence="4">Cofactor biosynthesis; tetrahydrofolylpolyglutamate biosynthesis.</text>
</comment>
<dbReference type="Pfam" id="PF08245">
    <property type="entry name" value="Mur_ligase_M"/>
    <property type="match status" value="1"/>
</dbReference>
<dbReference type="InterPro" id="IPR036565">
    <property type="entry name" value="Mur-like_cat_sf"/>
</dbReference>
<dbReference type="KEGG" id="nhl:Nhal_1972"/>
<evidence type="ECO:0000256" key="13">
    <source>
        <dbReference type="ARBA" id="ARBA00022840"/>
    </source>
</evidence>
<dbReference type="GO" id="GO:0046872">
    <property type="term" value="F:metal ion binding"/>
    <property type="evidence" value="ECO:0007669"/>
    <property type="project" value="UniProtKB-KW"/>
</dbReference>
<keyword evidence="27" id="KW-1185">Reference proteome</keyword>
<evidence type="ECO:0000259" key="25">
    <source>
        <dbReference type="Pfam" id="PF08245"/>
    </source>
</evidence>
<reference evidence="27" key="1">
    <citation type="submission" date="2010-04" db="EMBL/GenBank/DDBJ databases">
        <title>Complete genome sequence of Nitrosococcus halophilus Nc4, a salt-adapted, aerobic obligate ammonia-oxidizing sulfur purple bacterium.</title>
        <authorList>
            <consortium name="US DOE Joint Genome Institute"/>
            <person name="Campbell M.A."/>
            <person name="Malfatti S.A."/>
            <person name="Chain P.S.G."/>
            <person name="Heidelberg J.F."/>
            <person name="Ward B.B."/>
            <person name="Klotz M.G."/>
        </authorList>
    </citation>
    <scope>NUCLEOTIDE SEQUENCE [LARGE SCALE GENOMIC DNA]</scope>
    <source>
        <strain evidence="27">Nc4</strain>
    </source>
</reference>
<keyword evidence="15" id="KW-0289">Folate biosynthesis</keyword>
<dbReference type="GO" id="GO:0046654">
    <property type="term" value="P:tetrahydrofolate biosynthetic process"/>
    <property type="evidence" value="ECO:0007669"/>
    <property type="project" value="UniProtKB-UniPathway"/>
</dbReference>
<dbReference type="eggNOG" id="COG0285">
    <property type="taxonomic scope" value="Bacteria"/>
</dbReference>
<comment type="catalytic activity">
    <reaction evidence="20">
        <text>10-formyltetrahydrofolyl-(gamma-L-Glu)(n) + L-glutamate + ATP = 10-formyltetrahydrofolyl-(gamma-L-Glu)(n+1) + ADP + phosphate + H(+)</text>
        <dbReference type="Rhea" id="RHEA:51904"/>
        <dbReference type="Rhea" id="RHEA-COMP:13088"/>
        <dbReference type="Rhea" id="RHEA-COMP:14300"/>
        <dbReference type="ChEBI" id="CHEBI:15378"/>
        <dbReference type="ChEBI" id="CHEBI:29985"/>
        <dbReference type="ChEBI" id="CHEBI:30616"/>
        <dbReference type="ChEBI" id="CHEBI:43474"/>
        <dbReference type="ChEBI" id="CHEBI:134413"/>
        <dbReference type="ChEBI" id="CHEBI:456216"/>
        <dbReference type="EC" id="6.3.2.17"/>
    </reaction>
</comment>
<dbReference type="GO" id="GO:0046656">
    <property type="term" value="P:folic acid biosynthetic process"/>
    <property type="evidence" value="ECO:0007669"/>
    <property type="project" value="UniProtKB-KW"/>
</dbReference>
<dbReference type="Gene3D" id="3.90.190.20">
    <property type="entry name" value="Mur ligase, C-terminal domain"/>
    <property type="match status" value="1"/>
</dbReference>
<dbReference type="PANTHER" id="PTHR11136:SF0">
    <property type="entry name" value="DIHYDROFOLATE SYNTHETASE-RELATED"/>
    <property type="match status" value="1"/>
</dbReference>
<dbReference type="NCBIfam" id="NF008101">
    <property type="entry name" value="PRK10846.1"/>
    <property type="match status" value="1"/>
</dbReference>
<feature type="domain" description="Mur ligase central" evidence="25">
    <location>
        <begin position="48"/>
        <end position="191"/>
    </location>
</feature>
<comment type="subunit">
    <text evidence="6">Monomer.</text>
</comment>
<dbReference type="Gene3D" id="3.40.1190.10">
    <property type="entry name" value="Mur-like, catalytic domain"/>
    <property type="match status" value="1"/>
</dbReference>
<evidence type="ECO:0000256" key="4">
    <source>
        <dbReference type="ARBA" id="ARBA00005150"/>
    </source>
</evidence>
<keyword evidence="14" id="KW-0460">Magnesium</keyword>
<accession>D5C3V8</accession>
<evidence type="ECO:0000256" key="15">
    <source>
        <dbReference type="ARBA" id="ARBA00022909"/>
    </source>
</evidence>
<evidence type="ECO:0000259" key="24">
    <source>
        <dbReference type="Pfam" id="PF02875"/>
    </source>
</evidence>
<evidence type="ECO:0000256" key="5">
    <source>
        <dbReference type="ARBA" id="ARBA00008276"/>
    </source>
</evidence>
<dbReference type="PANTHER" id="PTHR11136">
    <property type="entry name" value="FOLYLPOLYGLUTAMATE SYNTHASE-RELATED"/>
    <property type="match status" value="1"/>
</dbReference>
<dbReference type="UniPathway" id="UPA00077">
    <property type="reaction ID" value="UER00157"/>
</dbReference>
<evidence type="ECO:0000256" key="16">
    <source>
        <dbReference type="ARBA" id="ARBA00030048"/>
    </source>
</evidence>
<evidence type="ECO:0000256" key="20">
    <source>
        <dbReference type="ARBA" id="ARBA00047808"/>
    </source>
</evidence>
<dbReference type="InterPro" id="IPR001645">
    <property type="entry name" value="Folylpolyglutamate_synth"/>
</dbReference>
<evidence type="ECO:0000256" key="14">
    <source>
        <dbReference type="ARBA" id="ARBA00022842"/>
    </source>
</evidence>
<comment type="catalytic activity">
    <reaction evidence="19">
        <text>(6S)-5,6,7,8-tetrahydrofolyl-(gamma-L-Glu)(n) + L-glutamate + ATP = (6S)-5,6,7,8-tetrahydrofolyl-(gamma-L-Glu)(n+1) + ADP + phosphate + H(+)</text>
        <dbReference type="Rhea" id="RHEA:10580"/>
        <dbReference type="Rhea" id="RHEA-COMP:14738"/>
        <dbReference type="Rhea" id="RHEA-COMP:14740"/>
        <dbReference type="ChEBI" id="CHEBI:15378"/>
        <dbReference type="ChEBI" id="CHEBI:29985"/>
        <dbReference type="ChEBI" id="CHEBI:30616"/>
        <dbReference type="ChEBI" id="CHEBI:43474"/>
        <dbReference type="ChEBI" id="CHEBI:141005"/>
        <dbReference type="ChEBI" id="CHEBI:456216"/>
        <dbReference type="EC" id="6.3.2.17"/>
    </reaction>
</comment>
<name>D5C3V8_NITHN</name>
<evidence type="ECO:0000256" key="12">
    <source>
        <dbReference type="ARBA" id="ARBA00022741"/>
    </source>
</evidence>
<evidence type="ECO:0000313" key="26">
    <source>
        <dbReference type="EMBL" id="ADE15080.1"/>
    </source>
</evidence>
<dbReference type="STRING" id="472759.Nhal_1972"/>
<dbReference type="InterPro" id="IPR036615">
    <property type="entry name" value="Mur_ligase_C_dom_sf"/>
</dbReference>
<dbReference type="SUPFAM" id="SSF53623">
    <property type="entry name" value="MurD-like peptide ligases, catalytic domain"/>
    <property type="match status" value="1"/>
</dbReference>
<evidence type="ECO:0000256" key="22">
    <source>
        <dbReference type="ARBA" id="ARBA00049161"/>
    </source>
</evidence>
<evidence type="ECO:0000256" key="3">
    <source>
        <dbReference type="ARBA" id="ARBA00004799"/>
    </source>
</evidence>
<evidence type="ECO:0000256" key="21">
    <source>
        <dbReference type="ARBA" id="ARBA00049035"/>
    </source>
</evidence>
<comment type="catalytic activity">
    <reaction evidence="21">
        <text>(6R)-5,10-methylenetetrahydrofolyl-(gamma-L-Glu)(n) + L-glutamate + ATP = (6R)-5,10-methylenetetrahydrofolyl-(gamma-L-Glu)(n+1) + ADP + phosphate + H(+)</text>
        <dbReference type="Rhea" id="RHEA:51912"/>
        <dbReference type="Rhea" id="RHEA-COMP:13257"/>
        <dbReference type="Rhea" id="RHEA-COMP:13258"/>
        <dbReference type="ChEBI" id="CHEBI:15378"/>
        <dbReference type="ChEBI" id="CHEBI:29985"/>
        <dbReference type="ChEBI" id="CHEBI:30616"/>
        <dbReference type="ChEBI" id="CHEBI:43474"/>
        <dbReference type="ChEBI" id="CHEBI:136572"/>
        <dbReference type="ChEBI" id="CHEBI:456216"/>
        <dbReference type="EC" id="6.3.2.17"/>
    </reaction>
</comment>
<evidence type="ECO:0000256" key="1">
    <source>
        <dbReference type="ARBA" id="ARBA00001946"/>
    </source>
</evidence>
<gene>
    <name evidence="26" type="ordered locus">Nhal_1972</name>
</gene>
<keyword evidence="10 23" id="KW-0436">Ligase</keyword>
<evidence type="ECO:0000256" key="9">
    <source>
        <dbReference type="ARBA" id="ARBA00019357"/>
    </source>
</evidence>
<evidence type="ECO:0000256" key="6">
    <source>
        <dbReference type="ARBA" id="ARBA00011245"/>
    </source>
</evidence>
<dbReference type="AlphaFoldDB" id="D5C3V8"/>
<dbReference type="InterPro" id="IPR013221">
    <property type="entry name" value="Mur_ligase_cen"/>
</dbReference>
<comment type="pathway">
    <text evidence="3">Cofactor biosynthesis; tetrahydrofolate biosynthesis; 7,8-dihydrofolate from 2-amino-4-hydroxy-6-hydroxymethyl-7,8-dihydropteridine diphosphate and 4-aminobenzoate: step 2/2.</text>
</comment>
<dbReference type="OrthoDB" id="9809356at2"/>
<sequence length="435" mass="47206">MARFSRLTDWLAWQESAHWPRIDPGLIRASTVLQRMALHQSPFPVVTVAGTNGKGSTVAMLEAVLLAAGYRVGSYTSPHLLRYNERIKVQGEAVEDDAICQSFARIDTARQEISLTYFEFGTLAAIDIFHQAELDIALLEVGLGGRLDAVNALDADVAAITTVDMDHVHLLGHNREAIGFEKAGIFRSHRPAVCGDLDPPASVAAHAGRLVTPLYQIGRDFHYQMNDGRWSWQSGATHYADLPYPALKGIYQHQNAATALMVLKLMGERLPVSEAAIRDGLHSVCLPGRFQCLQGPVERIFDVAHNPQGARWLAQSLAQRPCGGRTYAVLGMLADKDVAGVVGSLENAIDIWFVGGLEGERGLSGKALAEQMGNVNPFAMHIYQTVAEAYRVAIDAAQPGDRVLALGSFHTVEAVMRLEGLDSSPDSEFCINASA</sequence>
<organism evidence="26 27">
    <name type="scientific">Nitrosococcus halophilus (strain Nc4)</name>
    <dbReference type="NCBI Taxonomy" id="472759"/>
    <lineage>
        <taxon>Bacteria</taxon>
        <taxon>Pseudomonadati</taxon>
        <taxon>Pseudomonadota</taxon>
        <taxon>Gammaproteobacteria</taxon>
        <taxon>Chromatiales</taxon>
        <taxon>Chromatiaceae</taxon>
        <taxon>Nitrosococcus</taxon>
    </lineage>
</organism>
<evidence type="ECO:0000256" key="19">
    <source>
        <dbReference type="ARBA" id="ARBA00047493"/>
    </source>
</evidence>
<evidence type="ECO:0000256" key="7">
    <source>
        <dbReference type="ARBA" id="ARBA00013023"/>
    </source>
</evidence>
<feature type="domain" description="Mur ligase C-terminal" evidence="24">
    <location>
        <begin position="288"/>
        <end position="409"/>
    </location>
</feature>
<keyword evidence="11" id="KW-0479">Metal-binding</keyword>
<dbReference type="GO" id="GO:0008841">
    <property type="term" value="F:dihydrofolate synthase activity"/>
    <property type="evidence" value="ECO:0007669"/>
    <property type="project" value="UniProtKB-EC"/>
</dbReference>
<dbReference type="GO" id="GO:0005524">
    <property type="term" value="F:ATP binding"/>
    <property type="evidence" value="ECO:0007669"/>
    <property type="project" value="UniProtKB-KW"/>
</dbReference>
<dbReference type="Proteomes" id="UP000001844">
    <property type="component" value="Chromosome"/>
</dbReference>
<evidence type="ECO:0000256" key="2">
    <source>
        <dbReference type="ARBA" id="ARBA00002714"/>
    </source>
</evidence>
<dbReference type="Pfam" id="PF02875">
    <property type="entry name" value="Mur_ligase_C"/>
    <property type="match status" value="1"/>
</dbReference>
<dbReference type="InterPro" id="IPR004101">
    <property type="entry name" value="Mur_ligase_C"/>
</dbReference>
<dbReference type="HOGENOM" id="CLU_015869_1_0_6"/>
<proteinExistence type="inferred from homology"/>
<evidence type="ECO:0000256" key="17">
    <source>
        <dbReference type="ARBA" id="ARBA00030592"/>
    </source>
</evidence>
<keyword evidence="13 23" id="KW-0067">ATP-binding</keyword>
<dbReference type="GO" id="GO:0005737">
    <property type="term" value="C:cytoplasm"/>
    <property type="evidence" value="ECO:0007669"/>
    <property type="project" value="TreeGrafter"/>
</dbReference>
<comment type="catalytic activity">
    <reaction evidence="22">
        <text>7,8-dihydropteroate + L-glutamate + ATP = 7,8-dihydrofolate + ADP + phosphate + H(+)</text>
        <dbReference type="Rhea" id="RHEA:23584"/>
        <dbReference type="ChEBI" id="CHEBI:15378"/>
        <dbReference type="ChEBI" id="CHEBI:17839"/>
        <dbReference type="ChEBI" id="CHEBI:29985"/>
        <dbReference type="ChEBI" id="CHEBI:30616"/>
        <dbReference type="ChEBI" id="CHEBI:43474"/>
        <dbReference type="ChEBI" id="CHEBI:57451"/>
        <dbReference type="ChEBI" id="CHEBI:456216"/>
        <dbReference type="EC" id="6.3.2.12"/>
    </reaction>
</comment>
<dbReference type="EC" id="6.3.2.12" evidence="7"/>
<dbReference type="FunFam" id="3.40.1190.10:FF:000004">
    <property type="entry name" value="Dihydrofolate synthase/folylpolyglutamate synthase"/>
    <property type="match status" value="1"/>
</dbReference>
<evidence type="ECO:0000256" key="23">
    <source>
        <dbReference type="PIRNR" id="PIRNR001563"/>
    </source>
</evidence>
<dbReference type="EC" id="6.3.2.17" evidence="8"/>
<comment type="function">
    <text evidence="2">Functions in two distinct reactions of the de novo folate biosynthetic pathway. Catalyzes the addition of a glutamate residue to dihydropteroate (7,8-dihydropteroate or H2Pte) to form dihydrofolate (7,8-dihydrofolate monoglutamate or H2Pte-Glu). Also catalyzes successive additions of L-glutamate to tetrahydrofolate or 10-formyltetrahydrofolate or 5,10-methylenetetrahydrofolate, leading to folylpolyglutamate derivatives.</text>
</comment>
<evidence type="ECO:0000256" key="8">
    <source>
        <dbReference type="ARBA" id="ARBA00013025"/>
    </source>
</evidence>
<evidence type="ECO:0000256" key="18">
    <source>
        <dbReference type="ARBA" id="ARBA00032510"/>
    </source>
</evidence>
<dbReference type="SUPFAM" id="SSF53244">
    <property type="entry name" value="MurD-like peptide ligases, peptide-binding domain"/>
    <property type="match status" value="1"/>
</dbReference>
<dbReference type="GO" id="GO:0004326">
    <property type="term" value="F:tetrahydrofolylpolyglutamate synthase activity"/>
    <property type="evidence" value="ECO:0007669"/>
    <property type="project" value="UniProtKB-EC"/>
</dbReference>
<evidence type="ECO:0000256" key="10">
    <source>
        <dbReference type="ARBA" id="ARBA00022598"/>
    </source>
</evidence>